<evidence type="ECO:0000313" key="9">
    <source>
        <dbReference type="EMBL" id="MFC6197299.1"/>
    </source>
</evidence>
<keyword evidence="7" id="KW-0813">Transport</keyword>
<dbReference type="InterPro" id="IPR006685">
    <property type="entry name" value="MscS_channel_2nd"/>
</dbReference>
<evidence type="ECO:0000256" key="4">
    <source>
        <dbReference type="ARBA" id="ARBA00022692"/>
    </source>
</evidence>
<comment type="subcellular location">
    <subcellularLocation>
        <location evidence="7">Cell inner membrane</location>
        <topology evidence="7">Multi-pass membrane protein</topology>
    </subcellularLocation>
    <subcellularLocation>
        <location evidence="1">Cell membrane</location>
        <topology evidence="1">Multi-pass membrane protein</topology>
    </subcellularLocation>
</comment>
<keyword evidence="3" id="KW-1003">Cell membrane</keyword>
<sequence length="561" mass="62926">MFSQIIGAIDDGSRALVQQIQPREERDLIEDPLFNSLESPRDTLMTFMNAMALVERGYNHVGFERALRCLPDGATADDALKLYHVLLRLGPIAPTDAPGPSRERSSRDNRFQFFPRGDAHSWIWERTNPPADSVVALVRSGEGDWRFSGLTMQGLSDLQDALEPLPPRYGASASEGYFVQVFDPLLSKNSFLDWLAVVGLLVIGSIAGWGFAFGMSWVSEKAPRKFISATIRGVGRAGAVTIFTVVFTYAMGLLELGPVLETLRYEIPRFLMVLAVTFLLLSLIDMTASLFHLRAKKNPYDRMLITLIQRVTRVTLILLVVIFILQVIFSVNIGAVFLGFGVVALVLSLAAQDTVKNMFGAISVFMNRPFVVGDWIIFKGDMGEHVGVVEDIELQATKVTVLSGTLVTLPNMMFIDTEIQNLSGRGYIRRSVDISVPYRSDANELDRAIEALHDVLNDEDVVKDAMREGRDSEPHVTFFGFGDSWLTIRAFHFYFFGKPGERQRDTERGWFTYLSHCSDVNRRIVEVFGERNIEFAFPTQTIELRQLDNHPLASEKSQPSH</sequence>
<evidence type="ECO:0000256" key="7">
    <source>
        <dbReference type="RuleBase" id="RU369025"/>
    </source>
</evidence>
<dbReference type="InterPro" id="IPR011014">
    <property type="entry name" value="MscS_channel_TM-2"/>
</dbReference>
<dbReference type="Gene3D" id="3.30.70.100">
    <property type="match status" value="1"/>
</dbReference>
<evidence type="ECO:0000256" key="3">
    <source>
        <dbReference type="ARBA" id="ARBA00022475"/>
    </source>
</evidence>
<comment type="caution">
    <text evidence="9">The sequence shown here is derived from an EMBL/GenBank/DDBJ whole genome shotgun (WGS) entry which is preliminary data.</text>
</comment>
<keyword evidence="7" id="KW-0406">Ion transport</keyword>
<dbReference type="PANTHER" id="PTHR30221">
    <property type="entry name" value="SMALL-CONDUCTANCE MECHANOSENSITIVE CHANNEL"/>
    <property type="match status" value="1"/>
</dbReference>
<dbReference type="InterPro" id="IPR010920">
    <property type="entry name" value="LSM_dom_sf"/>
</dbReference>
<organism evidence="9 10">
    <name type="scientific">Ponticaulis profundi</name>
    <dbReference type="NCBI Taxonomy" id="2665222"/>
    <lineage>
        <taxon>Bacteria</taxon>
        <taxon>Pseudomonadati</taxon>
        <taxon>Pseudomonadota</taxon>
        <taxon>Alphaproteobacteria</taxon>
        <taxon>Hyphomonadales</taxon>
        <taxon>Hyphomonadaceae</taxon>
        <taxon>Ponticaulis</taxon>
    </lineage>
</organism>
<dbReference type="Gene3D" id="2.30.30.60">
    <property type="match status" value="1"/>
</dbReference>
<comment type="similarity">
    <text evidence="2 7">Belongs to the MscS (TC 1.A.23) family.</text>
</comment>
<reference evidence="10" key="1">
    <citation type="journal article" date="2019" name="Int. J. Syst. Evol. Microbiol.">
        <title>The Global Catalogue of Microorganisms (GCM) 10K type strain sequencing project: providing services to taxonomists for standard genome sequencing and annotation.</title>
        <authorList>
            <consortium name="The Broad Institute Genomics Platform"/>
            <consortium name="The Broad Institute Genome Sequencing Center for Infectious Disease"/>
            <person name="Wu L."/>
            <person name="Ma J."/>
        </authorList>
    </citation>
    <scope>NUCLEOTIDE SEQUENCE [LARGE SCALE GENOMIC DNA]</scope>
    <source>
        <strain evidence="10">CGMCC-1.15741</strain>
    </source>
</reference>
<dbReference type="PANTHER" id="PTHR30221:SF1">
    <property type="entry name" value="SMALL-CONDUCTANCE MECHANOSENSITIVE CHANNEL"/>
    <property type="match status" value="1"/>
</dbReference>
<dbReference type="EMBL" id="JBHSSW010000004">
    <property type="protein sequence ID" value="MFC6197299.1"/>
    <property type="molecule type" value="Genomic_DNA"/>
</dbReference>
<keyword evidence="6 7" id="KW-0472">Membrane</keyword>
<gene>
    <name evidence="9" type="ORF">ACFQDM_04375</name>
</gene>
<comment type="subunit">
    <text evidence="7">Homoheptamer.</text>
</comment>
<accession>A0ABW1S7U6</accession>
<keyword evidence="4 7" id="KW-0812">Transmembrane</keyword>
<keyword evidence="7" id="KW-0997">Cell inner membrane</keyword>
<feature type="transmembrane region" description="Helical" evidence="7">
    <location>
        <begin position="230"/>
        <end position="250"/>
    </location>
</feature>
<dbReference type="Proteomes" id="UP001596303">
    <property type="component" value="Unassembled WGS sequence"/>
</dbReference>
<dbReference type="InterPro" id="IPR023408">
    <property type="entry name" value="MscS_beta-dom_sf"/>
</dbReference>
<evidence type="ECO:0000259" key="8">
    <source>
        <dbReference type="Pfam" id="PF00924"/>
    </source>
</evidence>
<dbReference type="SUPFAM" id="SSF82689">
    <property type="entry name" value="Mechanosensitive channel protein MscS (YggB), C-terminal domain"/>
    <property type="match status" value="1"/>
</dbReference>
<dbReference type="Pfam" id="PF00924">
    <property type="entry name" value="MS_channel_2nd"/>
    <property type="match status" value="1"/>
</dbReference>
<proteinExistence type="inferred from homology"/>
<dbReference type="SUPFAM" id="SSF82861">
    <property type="entry name" value="Mechanosensitive channel protein MscS (YggB), transmembrane region"/>
    <property type="match status" value="1"/>
</dbReference>
<evidence type="ECO:0000313" key="10">
    <source>
        <dbReference type="Proteomes" id="UP001596303"/>
    </source>
</evidence>
<keyword evidence="10" id="KW-1185">Reference proteome</keyword>
<evidence type="ECO:0000256" key="1">
    <source>
        <dbReference type="ARBA" id="ARBA00004651"/>
    </source>
</evidence>
<keyword evidence="5 7" id="KW-1133">Transmembrane helix</keyword>
<evidence type="ECO:0000256" key="6">
    <source>
        <dbReference type="ARBA" id="ARBA00023136"/>
    </source>
</evidence>
<feature type="transmembrane region" description="Helical" evidence="7">
    <location>
        <begin position="270"/>
        <end position="293"/>
    </location>
</feature>
<feature type="domain" description="Mechanosensitive ion channel MscS" evidence="8">
    <location>
        <begin position="353"/>
        <end position="423"/>
    </location>
</feature>
<protein>
    <recommendedName>
        <fullName evidence="7">Small-conductance mechanosensitive channel</fullName>
    </recommendedName>
</protein>
<dbReference type="RefSeq" id="WP_377375986.1">
    <property type="nucleotide sequence ID" value="NZ_JBHSSW010000004.1"/>
</dbReference>
<evidence type="ECO:0000256" key="5">
    <source>
        <dbReference type="ARBA" id="ARBA00022989"/>
    </source>
</evidence>
<feature type="transmembrane region" description="Helical" evidence="7">
    <location>
        <begin position="314"/>
        <end position="347"/>
    </location>
</feature>
<dbReference type="SUPFAM" id="SSF50182">
    <property type="entry name" value="Sm-like ribonucleoproteins"/>
    <property type="match status" value="1"/>
</dbReference>
<dbReference type="InterPro" id="IPR011066">
    <property type="entry name" value="MscS_channel_C_sf"/>
</dbReference>
<comment type="function">
    <text evidence="7">Mechanosensitive channel that participates in the regulation of osmotic pressure changes within the cell, opening in response to stretch forces in the membrane lipid bilayer, without the need for other proteins. Contributes to normal resistance to hypoosmotic shock. Forms an ion channel of 1.0 nanosiemens conductance with a slight preference for anions.</text>
</comment>
<feature type="transmembrane region" description="Helical" evidence="7">
    <location>
        <begin position="194"/>
        <end position="218"/>
    </location>
</feature>
<keyword evidence="7" id="KW-0407">Ion channel</keyword>
<evidence type="ECO:0000256" key="2">
    <source>
        <dbReference type="ARBA" id="ARBA00008017"/>
    </source>
</evidence>
<name>A0ABW1S7U6_9PROT</name>
<dbReference type="InterPro" id="IPR045275">
    <property type="entry name" value="MscS_archaea/bacteria_type"/>
</dbReference>
<dbReference type="Gene3D" id="1.10.287.1260">
    <property type="match status" value="1"/>
</dbReference>